<sequence length="135" mass="14761">MTTDASWRWPHVAPDTIACRCCGETFVDPVALDALERLAQSLGENLVVTSGHRCALHNARVGGAPLSRHKRLAFDIALAGHCNAELVAAARAAGFTGFGFGQTFLHLDTRARPARWFYGQRSIEQWTSVLCWIPA</sequence>
<dbReference type="InterPro" id="IPR009045">
    <property type="entry name" value="Zn_M74/Hedgehog-like"/>
</dbReference>
<evidence type="ECO:0000259" key="1">
    <source>
        <dbReference type="Pfam" id="PF08291"/>
    </source>
</evidence>
<dbReference type="SUPFAM" id="SSF55166">
    <property type="entry name" value="Hedgehog/DD-peptidase"/>
    <property type="match status" value="1"/>
</dbReference>
<accession>A0ABP3PGH1</accession>
<comment type="caution">
    <text evidence="2">The sequence shown here is derived from an EMBL/GenBank/DDBJ whole genome shotgun (WGS) entry which is preliminary data.</text>
</comment>
<dbReference type="RefSeq" id="WP_166933162.1">
    <property type="nucleotide sequence ID" value="NZ_BAAADD010000003.1"/>
</dbReference>
<proteinExistence type="predicted"/>
<feature type="domain" description="Peptidase M15A C-terminal" evidence="1">
    <location>
        <begin position="15"/>
        <end position="108"/>
    </location>
</feature>
<name>A0ABP3PGH1_9PROT</name>
<reference evidence="3" key="1">
    <citation type="journal article" date="2019" name="Int. J. Syst. Evol. Microbiol.">
        <title>The Global Catalogue of Microorganisms (GCM) 10K type strain sequencing project: providing services to taxonomists for standard genome sequencing and annotation.</title>
        <authorList>
            <consortium name="The Broad Institute Genomics Platform"/>
            <consortium name="The Broad Institute Genome Sequencing Center for Infectious Disease"/>
            <person name="Wu L."/>
            <person name="Ma J."/>
        </authorList>
    </citation>
    <scope>NUCLEOTIDE SEQUENCE [LARGE SCALE GENOMIC DNA]</scope>
    <source>
        <strain evidence="3">JCM 15089</strain>
    </source>
</reference>
<dbReference type="Gene3D" id="3.30.1380.10">
    <property type="match status" value="1"/>
</dbReference>
<gene>
    <name evidence="2" type="ORF">GCM10008942_13860</name>
</gene>
<dbReference type="InterPro" id="IPR013230">
    <property type="entry name" value="Peptidase_M15A_C"/>
</dbReference>
<keyword evidence="3" id="KW-1185">Reference proteome</keyword>
<organism evidence="2 3">
    <name type="scientific">Rhizomicrobium electricum</name>
    <dbReference type="NCBI Taxonomy" id="480070"/>
    <lineage>
        <taxon>Bacteria</taxon>
        <taxon>Pseudomonadati</taxon>
        <taxon>Pseudomonadota</taxon>
        <taxon>Alphaproteobacteria</taxon>
        <taxon>Micropepsales</taxon>
        <taxon>Micropepsaceae</taxon>
        <taxon>Rhizomicrobium</taxon>
    </lineage>
</organism>
<protein>
    <recommendedName>
        <fullName evidence="1">Peptidase M15A C-terminal domain-containing protein</fullName>
    </recommendedName>
</protein>
<evidence type="ECO:0000313" key="2">
    <source>
        <dbReference type="EMBL" id="GAA0566628.1"/>
    </source>
</evidence>
<evidence type="ECO:0000313" key="3">
    <source>
        <dbReference type="Proteomes" id="UP001499951"/>
    </source>
</evidence>
<dbReference type="Pfam" id="PF08291">
    <property type="entry name" value="Peptidase_M15_3"/>
    <property type="match status" value="1"/>
</dbReference>
<dbReference type="Proteomes" id="UP001499951">
    <property type="component" value="Unassembled WGS sequence"/>
</dbReference>
<dbReference type="EMBL" id="BAAADD010000003">
    <property type="protein sequence ID" value="GAA0566628.1"/>
    <property type="molecule type" value="Genomic_DNA"/>
</dbReference>